<dbReference type="PROSITE" id="PS01136">
    <property type="entry name" value="UPF0034"/>
    <property type="match status" value="1"/>
</dbReference>
<keyword evidence="8 12" id="KW-0560">Oxidoreductase</keyword>
<keyword evidence="2" id="KW-0820">tRNA-binding</keyword>
<dbReference type="KEGG" id="pmal:PMUG01_07030300"/>
<name>A0A1A8VY94_PLAMA</name>
<evidence type="ECO:0000256" key="5">
    <source>
        <dbReference type="ARBA" id="ARBA00022694"/>
    </source>
</evidence>
<dbReference type="InterPro" id="IPR013785">
    <property type="entry name" value="Aldolase_TIM"/>
</dbReference>
<evidence type="ECO:0000256" key="7">
    <source>
        <dbReference type="ARBA" id="ARBA00022884"/>
    </source>
</evidence>
<protein>
    <submittedName>
        <fullName evidence="11">Dihydrouridine synthase, putative</fullName>
        <ecNumber evidence="12">1.3.1.89</ecNumber>
    </submittedName>
</protein>
<dbReference type="OMA" id="ACMENTT"/>
<feature type="region of interest" description="Disordered" evidence="9">
    <location>
        <begin position="82"/>
        <end position="102"/>
    </location>
</feature>
<keyword evidence="14" id="KW-1185">Reference proteome</keyword>
<evidence type="ECO:0000313" key="12">
    <source>
        <dbReference type="EMBL" id="SBT87841.1"/>
    </source>
</evidence>
<reference evidence="11" key="2">
    <citation type="submission" date="2016-05" db="EMBL/GenBank/DDBJ databases">
        <authorList>
            <person name="Lavstsen T."/>
            <person name="Jespersen J.S."/>
        </authorList>
    </citation>
    <scope>NUCLEOTIDE SEQUENCE [LARGE SCALE GENOMIC DNA]</scope>
</reference>
<gene>
    <name evidence="12" type="primary">PmUG01_07030300</name>
    <name evidence="11" type="ORF">PMALA_008080</name>
    <name evidence="12" type="ORF">PMUG01_07030300</name>
</gene>
<keyword evidence="6" id="KW-0521">NADP</keyword>
<proteinExistence type="predicted"/>
<reference evidence="13" key="1">
    <citation type="submission" date="2016-05" db="EMBL/GenBank/DDBJ databases">
        <authorList>
            <person name="Naeem Raeece"/>
        </authorList>
    </citation>
    <scope>NUCLEOTIDE SEQUENCE [LARGE SCALE GENOMIC DNA]</scope>
</reference>
<dbReference type="GO" id="GO:0050660">
    <property type="term" value="F:flavin adenine dinucleotide binding"/>
    <property type="evidence" value="ECO:0007669"/>
    <property type="project" value="InterPro"/>
</dbReference>
<reference evidence="12 14" key="3">
    <citation type="submission" date="2016-06" db="EMBL/GenBank/DDBJ databases">
        <authorList>
            <consortium name="Pathogen Informatics"/>
        </authorList>
    </citation>
    <scope>NUCLEOTIDE SEQUENCE [LARGE SCALE GENOMIC DNA]</scope>
</reference>
<evidence type="ECO:0000256" key="2">
    <source>
        <dbReference type="ARBA" id="ARBA00022555"/>
    </source>
</evidence>
<feature type="domain" description="DUS-like FMN-binding" evidence="10">
    <location>
        <begin position="149"/>
        <end position="361"/>
    </location>
</feature>
<dbReference type="OrthoDB" id="10262250at2759"/>
<evidence type="ECO:0000313" key="13">
    <source>
        <dbReference type="Proteomes" id="UP000078597"/>
    </source>
</evidence>
<dbReference type="NCBIfam" id="NF008774">
    <property type="entry name" value="PRK11815.1"/>
    <property type="match status" value="1"/>
</dbReference>
<dbReference type="SUPFAM" id="SSF51395">
    <property type="entry name" value="FMN-linked oxidoreductases"/>
    <property type="match status" value="1"/>
</dbReference>
<dbReference type="Gene3D" id="3.20.20.70">
    <property type="entry name" value="Aldolase class I"/>
    <property type="match status" value="1"/>
</dbReference>
<evidence type="ECO:0000256" key="3">
    <source>
        <dbReference type="ARBA" id="ARBA00022630"/>
    </source>
</evidence>
<evidence type="ECO:0000256" key="4">
    <source>
        <dbReference type="ARBA" id="ARBA00022643"/>
    </source>
</evidence>
<dbReference type="Proteomes" id="UP000219813">
    <property type="component" value="Chromosome 7"/>
</dbReference>
<dbReference type="InterPro" id="IPR035587">
    <property type="entry name" value="DUS-like_FMN-bd"/>
</dbReference>
<dbReference type="PANTHER" id="PTHR42907:SF1">
    <property type="entry name" value="FMN-LINKED OXIDOREDUCTASES SUPERFAMILY PROTEIN"/>
    <property type="match status" value="1"/>
</dbReference>
<keyword evidence="7" id="KW-0694">RNA-binding</keyword>
<feature type="region of interest" description="Disordered" evidence="9">
    <location>
        <begin position="372"/>
        <end position="420"/>
    </location>
</feature>
<evidence type="ECO:0000259" key="10">
    <source>
        <dbReference type="Pfam" id="PF01207"/>
    </source>
</evidence>
<dbReference type="GO" id="GO:0102265">
    <property type="term" value="F:tRNA-dihydrouridine47 synthase activity"/>
    <property type="evidence" value="ECO:0007669"/>
    <property type="project" value="UniProtKB-EC"/>
</dbReference>
<dbReference type="AlphaFoldDB" id="A0A1A8VY94"/>
<sequence>MQIKLLRSLIISIYFIYFKNHGKTKLNERRYTLVRVYYFFIDKEKFHKNKKKKLWFYTKGKRDLLYGFNNNSVNYKNTIRINGKKRKKEKRGNKERRESKESNMTMLIENNVDEVLRPCENVFKFENISTCLNDAYRKGRSEAIPFIQVAPMINVTNRHFRALVRIITKKAQLWTEMIVDNTLLYNLNKLDEYLGFNKNEHPIVCQLGGCDAISLSEAAILVEQAGYDEINLNVGCPSTKVANRGAFGAYLMKKPEHVRNIVYEIKKKVQIPVSVKIRTGVDEYDSFSFLKSFIETVSSAGCNHFIVHARKAWLKGLDPKQNRSVPPLEYKKVYDLCKFYPNIKFTLNGGVKSIQEAVALLNGYIPQSNKLNGANNGNNKNNNNDTTTSTFSTTTTTPTTTTTTTTTDSTTSTNNNNCYDNNNDNYELVENYHINPLYGVMIGRACMENITILSQADTLVYNEKAPSSAYSRRSVLEAYKVYLEQNSIFYNLPSAFELLKPILGILKGMPGHRIFRNKLDVYIRNYASTMQCSEILEKAIIDVDSVAPGCLDLPLNDYKMQREYVKNF</sequence>
<feature type="compositionally biased region" description="Basic residues" evidence="9">
    <location>
        <begin position="82"/>
        <end position="94"/>
    </location>
</feature>
<accession>A0A1A8VY94</accession>
<dbReference type="PANTHER" id="PTHR42907">
    <property type="entry name" value="FMN-LINKED OXIDOREDUCTASES SUPERFAMILY PROTEIN"/>
    <property type="match status" value="1"/>
</dbReference>
<dbReference type="EMBL" id="LT594628">
    <property type="protein sequence ID" value="SBT87841.1"/>
    <property type="molecule type" value="Genomic_DNA"/>
</dbReference>
<organism evidence="11 13">
    <name type="scientific">Plasmodium malariae</name>
    <dbReference type="NCBI Taxonomy" id="5858"/>
    <lineage>
        <taxon>Eukaryota</taxon>
        <taxon>Sar</taxon>
        <taxon>Alveolata</taxon>
        <taxon>Apicomplexa</taxon>
        <taxon>Aconoidasida</taxon>
        <taxon>Haemosporida</taxon>
        <taxon>Plasmodiidae</taxon>
        <taxon>Plasmodium</taxon>
        <taxon>Plasmodium (Plasmodium)</taxon>
    </lineage>
</organism>
<feature type="compositionally biased region" description="Low complexity" evidence="9">
    <location>
        <begin position="375"/>
        <end position="420"/>
    </location>
</feature>
<dbReference type="InterPro" id="IPR004653">
    <property type="entry name" value="DusA"/>
</dbReference>
<comment type="cofactor">
    <cofactor evidence="1">
        <name>FMN</name>
        <dbReference type="ChEBI" id="CHEBI:58210"/>
    </cofactor>
</comment>
<evidence type="ECO:0000256" key="6">
    <source>
        <dbReference type="ARBA" id="ARBA00022857"/>
    </source>
</evidence>
<dbReference type="GO" id="GO:0000049">
    <property type="term" value="F:tRNA binding"/>
    <property type="evidence" value="ECO:0007669"/>
    <property type="project" value="UniProtKB-KW"/>
</dbReference>
<dbReference type="CDD" id="cd02801">
    <property type="entry name" value="DUS_like_FMN"/>
    <property type="match status" value="1"/>
</dbReference>
<dbReference type="EC" id="1.3.1.89" evidence="12"/>
<evidence type="ECO:0000256" key="8">
    <source>
        <dbReference type="ARBA" id="ARBA00023002"/>
    </source>
</evidence>
<dbReference type="InterPro" id="IPR018517">
    <property type="entry name" value="tRNA_hU_synthase_CS"/>
</dbReference>
<evidence type="ECO:0000313" key="14">
    <source>
        <dbReference type="Proteomes" id="UP000219813"/>
    </source>
</evidence>
<dbReference type="RefSeq" id="XP_028860773.1">
    <property type="nucleotide sequence ID" value="XM_029004045.1"/>
</dbReference>
<keyword evidence="4" id="KW-0288">FMN</keyword>
<evidence type="ECO:0000256" key="9">
    <source>
        <dbReference type="SAM" id="MobiDB-lite"/>
    </source>
</evidence>
<dbReference type="Proteomes" id="UP000078597">
    <property type="component" value="Unassembled WGS sequence"/>
</dbReference>
<keyword evidence="5" id="KW-0819">tRNA processing</keyword>
<dbReference type="EMBL" id="FLQW01000432">
    <property type="protein sequence ID" value="SBS83824.1"/>
    <property type="molecule type" value="Genomic_DNA"/>
</dbReference>
<dbReference type="Pfam" id="PF01207">
    <property type="entry name" value="Dus"/>
    <property type="match status" value="1"/>
</dbReference>
<evidence type="ECO:0000256" key="1">
    <source>
        <dbReference type="ARBA" id="ARBA00001917"/>
    </source>
</evidence>
<dbReference type="VEuPathDB" id="PlasmoDB:PmUG01_07030300"/>
<dbReference type="GeneID" id="39867866"/>
<evidence type="ECO:0000313" key="11">
    <source>
        <dbReference type="EMBL" id="SBS83824.1"/>
    </source>
</evidence>
<keyword evidence="3" id="KW-0285">Flavoprotein</keyword>